<evidence type="ECO:0000256" key="3">
    <source>
        <dbReference type="ARBA" id="ARBA00022478"/>
    </source>
</evidence>
<dbReference type="Gene3D" id="1.10.10.60">
    <property type="entry name" value="Homeodomain-like"/>
    <property type="match status" value="1"/>
</dbReference>
<dbReference type="Pfam" id="PF04552">
    <property type="entry name" value="Sigma54_DBD"/>
    <property type="match status" value="1"/>
</dbReference>
<proteinExistence type="inferred from homology"/>
<dbReference type="PROSITE" id="PS50044">
    <property type="entry name" value="SIGMA54_3"/>
    <property type="match status" value="1"/>
</dbReference>
<evidence type="ECO:0000313" key="13">
    <source>
        <dbReference type="EMBL" id="MEL1264267.1"/>
    </source>
</evidence>
<dbReference type="PROSITE" id="PS00717">
    <property type="entry name" value="SIGMA54_1"/>
    <property type="match status" value="1"/>
</dbReference>
<evidence type="ECO:0000256" key="9">
    <source>
        <dbReference type="ARBA" id="ARBA00023163"/>
    </source>
</evidence>
<feature type="domain" description="RNA polymerase sigma factor 54 core-binding" evidence="12">
    <location>
        <begin position="122"/>
        <end position="293"/>
    </location>
</feature>
<dbReference type="NCBIfam" id="TIGR02395">
    <property type="entry name" value="rpoN_sigma"/>
    <property type="match status" value="1"/>
</dbReference>
<dbReference type="InterPro" id="IPR007046">
    <property type="entry name" value="RNA_pol_sigma_54_core-bd"/>
</dbReference>
<keyword evidence="5 10" id="KW-0548">Nucleotidyltransferase</keyword>
<organism evidence="13 14">
    <name type="scientific">Pseudoxanthomonas putridarboris</name>
    <dbReference type="NCBI Taxonomy" id="752605"/>
    <lineage>
        <taxon>Bacteria</taxon>
        <taxon>Pseudomonadati</taxon>
        <taxon>Pseudomonadota</taxon>
        <taxon>Gammaproteobacteria</taxon>
        <taxon>Lysobacterales</taxon>
        <taxon>Lysobacteraceae</taxon>
        <taxon>Pseudoxanthomonas</taxon>
    </lineage>
</organism>
<protein>
    <recommendedName>
        <fullName evidence="2 10">RNA polymerase sigma-54 factor</fullName>
    </recommendedName>
</protein>
<dbReference type="InterPro" id="IPR001387">
    <property type="entry name" value="Cro/C1-type_HTH"/>
</dbReference>
<name>A0ABU9IZ81_9GAMM</name>
<keyword evidence="14" id="KW-1185">Reference proteome</keyword>
<comment type="similarity">
    <text evidence="1 10">Belongs to the sigma-54 factor family.</text>
</comment>
<sequence>MKTGISAQLGQQLHLTPQLLQSIRLLQLDGLQLEMEVRRALDLNPLLEVEETAEADARETLQELPPQDAAAVETAAFDELPESSLWDVPGASWHDGDDDRMQRIEAGESSDPHVRVLTRLALELDERALPVVAFWLEHTDDAGYLQQDPESLALIAAAQFRTTAEHALALRLHLLHGEFPGLAARDVRECLRVQLERLEGRVPARAIALRIVNDGLALLAAHEYDGLARLLDLDPEQVREGVRLILSLDARPGETLAPAPSGYIVPDVVAWHADCAWRVALNPATTPRVRVNAMQERALDQADASPGAGKLRELLQEARWLTRGLSIRYDTLLRTARAIVERQAGFLAHGDEAMAPLTLKEIADEIGMHESTVSRITTGKYMQTPRGTFELKHFFAVRLEGANVSGPAVRAMVRRLIESEPAGKPLADEAIAGLLARQGIHIARRTVAKYREQLDIAPARERRRATVTVLAKAG</sequence>
<keyword evidence="9 10" id="KW-0804">Transcription</keyword>
<keyword evidence="8 10" id="KW-0238">DNA-binding</keyword>
<accession>A0ABU9IZ81</accession>
<feature type="domain" description="RNA polymerase sigma factor 54 DNA-binding" evidence="11">
    <location>
        <begin position="311"/>
        <end position="464"/>
    </location>
</feature>
<dbReference type="CDD" id="cd00093">
    <property type="entry name" value="HTH_XRE"/>
    <property type="match status" value="1"/>
</dbReference>
<dbReference type="RefSeq" id="WP_341725459.1">
    <property type="nucleotide sequence ID" value="NZ_JBBWWT010000003.1"/>
</dbReference>
<comment type="function">
    <text evidence="10">Sigma factors are initiation factors that promote the attachment of RNA polymerase to specific initiation sites and are then released.</text>
</comment>
<evidence type="ECO:0000259" key="11">
    <source>
        <dbReference type="Pfam" id="PF04552"/>
    </source>
</evidence>
<evidence type="ECO:0000256" key="8">
    <source>
        <dbReference type="ARBA" id="ARBA00023125"/>
    </source>
</evidence>
<dbReference type="InterPro" id="IPR007634">
    <property type="entry name" value="RNA_pol_sigma_54_DNA-bd"/>
</dbReference>
<evidence type="ECO:0000256" key="5">
    <source>
        <dbReference type="ARBA" id="ARBA00022695"/>
    </source>
</evidence>
<comment type="caution">
    <text evidence="13">The sequence shown here is derived from an EMBL/GenBank/DDBJ whole genome shotgun (WGS) entry which is preliminary data.</text>
</comment>
<dbReference type="PIRSF" id="PIRSF000774">
    <property type="entry name" value="RpoN"/>
    <property type="match status" value="1"/>
</dbReference>
<dbReference type="PRINTS" id="PR00045">
    <property type="entry name" value="SIGMA54FCT"/>
</dbReference>
<evidence type="ECO:0000313" key="14">
    <source>
        <dbReference type="Proteomes" id="UP001459204"/>
    </source>
</evidence>
<keyword evidence="4 10" id="KW-0808">Transferase</keyword>
<evidence type="ECO:0000256" key="6">
    <source>
        <dbReference type="ARBA" id="ARBA00023015"/>
    </source>
</evidence>
<keyword evidence="3 10" id="KW-0240">DNA-directed RNA polymerase</keyword>
<evidence type="ECO:0000256" key="2">
    <source>
        <dbReference type="ARBA" id="ARBA00019942"/>
    </source>
</evidence>
<reference evidence="13 14" key="1">
    <citation type="submission" date="2024-04" db="EMBL/GenBank/DDBJ databases">
        <title>Draft genome sequence of Pseudoxanthomonas putridarboris WD12.</title>
        <authorList>
            <person name="Oh J."/>
        </authorList>
    </citation>
    <scope>NUCLEOTIDE SEQUENCE [LARGE SCALE GENOMIC DNA]</scope>
    <source>
        <strain evidence="13 14">WD12</strain>
    </source>
</reference>
<dbReference type="Pfam" id="PF00309">
    <property type="entry name" value="Sigma54_AID"/>
    <property type="match status" value="1"/>
</dbReference>
<dbReference type="PANTHER" id="PTHR32248:SF4">
    <property type="entry name" value="RNA POLYMERASE SIGMA-54 FACTOR"/>
    <property type="match status" value="1"/>
</dbReference>
<dbReference type="InterPro" id="IPR000394">
    <property type="entry name" value="RNA_pol_sigma_54"/>
</dbReference>
<evidence type="ECO:0000256" key="7">
    <source>
        <dbReference type="ARBA" id="ARBA00023082"/>
    </source>
</evidence>
<evidence type="ECO:0000256" key="4">
    <source>
        <dbReference type="ARBA" id="ARBA00022679"/>
    </source>
</evidence>
<dbReference type="PANTHER" id="PTHR32248">
    <property type="entry name" value="RNA POLYMERASE SIGMA-54 FACTOR"/>
    <property type="match status" value="1"/>
</dbReference>
<dbReference type="Pfam" id="PF04963">
    <property type="entry name" value="Sigma54_CBD"/>
    <property type="match status" value="1"/>
</dbReference>
<dbReference type="Proteomes" id="UP001459204">
    <property type="component" value="Unassembled WGS sequence"/>
</dbReference>
<dbReference type="PROSITE" id="PS00718">
    <property type="entry name" value="SIGMA54_2"/>
    <property type="match status" value="1"/>
</dbReference>
<gene>
    <name evidence="13" type="primary">rpoN</name>
    <name evidence="13" type="ORF">AAD027_07775</name>
</gene>
<keyword evidence="6 10" id="KW-0805">Transcription regulation</keyword>
<dbReference type="EMBL" id="JBBWWT010000003">
    <property type="protein sequence ID" value="MEL1264267.1"/>
    <property type="molecule type" value="Genomic_DNA"/>
</dbReference>
<keyword evidence="7 10" id="KW-0731">Sigma factor</keyword>
<evidence type="ECO:0000256" key="10">
    <source>
        <dbReference type="PIRNR" id="PIRNR000774"/>
    </source>
</evidence>
<evidence type="ECO:0000256" key="1">
    <source>
        <dbReference type="ARBA" id="ARBA00008798"/>
    </source>
</evidence>
<evidence type="ECO:0000259" key="12">
    <source>
        <dbReference type="Pfam" id="PF04963"/>
    </source>
</evidence>